<dbReference type="PROSITE" id="PS51352">
    <property type="entry name" value="THIOREDOXIN_2"/>
    <property type="match status" value="1"/>
</dbReference>
<dbReference type="PROSITE" id="PS00194">
    <property type="entry name" value="THIOREDOXIN_1"/>
    <property type="match status" value="1"/>
</dbReference>
<evidence type="ECO:0000256" key="1">
    <source>
        <dbReference type="ARBA" id="ARBA00008987"/>
    </source>
</evidence>
<dbReference type="FunFam" id="3.40.30.10:FF:000001">
    <property type="entry name" value="Thioredoxin"/>
    <property type="match status" value="1"/>
</dbReference>
<dbReference type="InterPro" id="IPR017937">
    <property type="entry name" value="Thioredoxin_CS"/>
</dbReference>
<keyword evidence="3" id="KW-0249">Electron transport</keyword>
<evidence type="ECO:0000256" key="5">
    <source>
        <dbReference type="ARBA" id="ARBA00023284"/>
    </source>
</evidence>
<dbReference type="PANTHER" id="PTHR45663:SF11">
    <property type="entry name" value="GEO12009P1"/>
    <property type="match status" value="1"/>
</dbReference>
<dbReference type="Proteomes" id="UP000321638">
    <property type="component" value="Unassembled WGS sequence"/>
</dbReference>
<protein>
    <recommendedName>
        <fullName evidence="6">Thioredoxin</fullName>
    </recommendedName>
</protein>
<keyword evidence="5" id="KW-0676">Redox-active center</keyword>
<dbReference type="PANTHER" id="PTHR45663">
    <property type="entry name" value="GEO12009P1"/>
    <property type="match status" value="1"/>
</dbReference>
<dbReference type="InterPro" id="IPR013766">
    <property type="entry name" value="Thioredoxin_domain"/>
</dbReference>
<dbReference type="Pfam" id="PF14561">
    <property type="entry name" value="TPR_20"/>
    <property type="match status" value="1"/>
</dbReference>
<dbReference type="CDD" id="cd02956">
    <property type="entry name" value="ybbN"/>
    <property type="match status" value="1"/>
</dbReference>
<evidence type="ECO:0000256" key="3">
    <source>
        <dbReference type="ARBA" id="ARBA00022982"/>
    </source>
</evidence>
<dbReference type="GO" id="GO:0045454">
    <property type="term" value="P:cell redox homeostasis"/>
    <property type="evidence" value="ECO:0007669"/>
    <property type="project" value="TreeGrafter"/>
</dbReference>
<keyword evidence="9" id="KW-1185">Reference proteome</keyword>
<comment type="similarity">
    <text evidence="1">Belongs to the thioredoxin family.</text>
</comment>
<dbReference type="GO" id="GO:0005829">
    <property type="term" value="C:cytosol"/>
    <property type="evidence" value="ECO:0007669"/>
    <property type="project" value="TreeGrafter"/>
</dbReference>
<dbReference type="GO" id="GO:0006950">
    <property type="term" value="P:response to stress"/>
    <property type="evidence" value="ECO:0007669"/>
    <property type="project" value="UniProtKB-ARBA"/>
</dbReference>
<dbReference type="SUPFAM" id="SSF48452">
    <property type="entry name" value="TPR-like"/>
    <property type="match status" value="1"/>
</dbReference>
<dbReference type="Pfam" id="PF14559">
    <property type="entry name" value="TPR_19"/>
    <property type="match status" value="1"/>
</dbReference>
<dbReference type="InterPro" id="IPR011990">
    <property type="entry name" value="TPR-like_helical_dom_sf"/>
</dbReference>
<dbReference type="NCBIfam" id="TIGR01068">
    <property type="entry name" value="thioredoxin"/>
    <property type="match status" value="1"/>
</dbReference>
<evidence type="ECO:0000313" key="8">
    <source>
        <dbReference type="EMBL" id="TXL75959.1"/>
    </source>
</evidence>
<dbReference type="Pfam" id="PF00085">
    <property type="entry name" value="Thioredoxin"/>
    <property type="match status" value="1"/>
</dbReference>
<accession>A0A5C8PP52</accession>
<dbReference type="OrthoDB" id="9790390at2"/>
<dbReference type="Gene3D" id="1.25.40.10">
    <property type="entry name" value="Tetratricopeptide repeat domain"/>
    <property type="match status" value="2"/>
</dbReference>
<gene>
    <name evidence="8" type="primary">trxA</name>
    <name evidence="8" type="ORF">FHP25_12765</name>
</gene>
<evidence type="ECO:0000313" key="9">
    <source>
        <dbReference type="Proteomes" id="UP000321638"/>
    </source>
</evidence>
<dbReference type="RefSeq" id="WP_147847320.1">
    <property type="nucleotide sequence ID" value="NZ_VDUZ01000012.1"/>
</dbReference>
<evidence type="ECO:0000259" key="7">
    <source>
        <dbReference type="PROSITE" id="PS51352"/>
    </source>
</evidence>
<evidence type="ECO:0000256" key="2">
    <source>
        <dbReference type="ARBA" id="ARBA00022448"/>
    </source>
</evidence>
<evidence type="ECO:0000256" key="4">
    <source>
        <dbReference type="ARBA" id="ARBA00023157"/>
    </source>
</evidence>
<reference evidence="8 9" key="1">
    <citation type="submission" date="2019-06" db="EMBL/GenBank/DDBJ databases">
        <title>New taxonomy in bacterial strain CC-CFT640, isolated from vineyard.</title>
        <authorList>
            <person name="Lin S.-Y."/>
            <person name="Tsai C.-F."/>
            <person name="Young C.-C."/>
        </authorList>
    </citation>
    <scope>NUCLEOTIDE SEQUENCE [LARGE SCALE GENOMIC DNA]</scope>
    <source>
        <strain evidence="8 9">CC-CFT640</strain>
    </source>
</reference>
<feature type="domain" description="Thioredoxin" evidence="7">
    <location>
        <begin position="4"/>
        <end position="122"/>
    </location>
</feature>
<dbReference type="InterPro" id="IPR005746">
    <property type="entry name" value="Thioredoxin"/>
</dbReference>
<dbReference type="Gene3D" id="3.40.30.10">
    <property type="entry name" value="Glutaredoxin"/>
    <property type="match status" value="1"/>
</dbReference>
<sequence>MDQIIGGDPAADADLVKDSDQRRFAKDVLEASRARPVIVDFWAPWCGPCKTLGPIIEKAVKSAKGAVQLVKINIDENQMLAQQLRIQSIPAVYAFFQGRPVDGFVGALPEGQIKQFIDRLVQATGGTPGGDQLAELLEHAKAALEGGDVSLAARVYGEILQQEPENPAAIAGMAKCYLQSGDGDRAKALLAKLPPVLASNAEIAAVRSAIELAEQAEQAGPVGELEAKVAADPKDHQARLDLATALYAEGNREAAVDHLLQSIRIDRKWNDEAARKQLLKYFEALGFNDPISVDGRKRLSSILFA</sequence>
<dbReference type="GO" id="GO:0015035">
    <property type="term" value="F:protein-disulfide reductase activity"/>
    <property type="evidence" value="ECO:0007669"/>
    <property type="project" value="UniProtKB-UniRule"/>
</dbReference>
<dbReference type="AlphaFoldDB" id="A0A5C8PP52"/>
<proteinExistence type="inferred from homology"/>
<dbReference type="SUPFAM" id="SSF52833">
    <property type="entry name" value="Thioredoxin-like"/>
    <property type="match status" value="1"/>
</dbReference>
<evidence type="ECO:0000256" key="6">
    <source>
        <dbReference type="NCBIfam" id="TIGR01068"/>
    </source>
</evidence>
<organism evidence="8 9">
    <name type="scientific">Vineibacter terrae</name>
    <dbReference type="NCBI Taxonomy" id="2586908"/>
    <lineage>
        <taxon>Bacteria</taxon>
        <taxon>Pseudomonadati</taxon>
        <taxon>Pseudomonadota</taxon>
        <taxon>Alphaproteobacteria</taxon>
        <taxon>Hyphomicrobiales</taxon>
        <taxon>Vineibacter</taxon>
    </lineage>
</organism>
<comment type="caution">
    <text evidence="8">The sequence shown here is derived from an EMBL/GenBank/DDBJ whole genome shotgun (WGS) entry which is preliminary data.</text>
</comment>
<keyword evidence="4" id="KW-1015">Disulfide bond</keyword>
<name>A0A5C8PP52_9HYPH</name>
<dbReference type="InterPro" id="IPR036249">
    <property type="entry name" value="Thioredoxin-like_sf"/>
</dbReference>
<keyword evidence="2" id="KW-0813">Transport</keyword>
<dbReference type="EMBL" id="VDUZ01000012">
    <property type="protein sequence ID" value="TXL75959.1"/>
    <property type="molecule type" value="Genomic_DNA"/>
</dbReference>